<dbReference type="InterPro" id="IPR035639">
    <property type="entry name" value="CPSF2_MBL"/>
</dbReference>
<keyword evidence="4 6" id="KW-0694">RNA-binding</keyword>
<dbReference type="FunFam" id="3.60.15.10:FF:000008">
    <property type="entry name" value="Cleavage and polyadenylation specificity factor subunit 2"/>
    <property type="match status" value="1"/>
</dbReference>
<protein>
    <recommendedName>
        <fullName evidence="6">Cleavage and polyadenylation specificity factor subunit 2</fullName>
    </recommendedName>
    <alternativeName>
        <fullName evidence="6">Cleavage and polyadenylation specificity factor 100 kDa subunit</fullName>
    </alternativeName>
</protein>
<accession>A0A7M7PPM3</accession>
<evidence type="ECO:0000256" key="1">
    <source>
        <dbReference type="ARBA" id="ARBA00004123"/>
    </source>
</evidence>
<feature type="domain" description="Beta-Casp" evidence="8">
    <location>
        <begin position="243"/>
        <end position="368"/>
    </location>
</feature>
<dbReference type="EnsemblMetazoa" id="XM_030999111">
    <property type="protein sequence ID" value="XP_030854971"/>
    <property type="gene ID" value="LOC115919076"/>
</dbReference>
<dbReference type="GO" id="GO:0003723">
    <property type="term" value="F:RNA binding"/>
    <property type="evidence" value="ECO:0000318"/>
    <property type="project" value="GO_Central"/>
</dbReference>
<evidence type="ECO:0000256" key="4">
    <source>
        <dbReference type="ARBA" id="ARBA00022884"/>
    </source>
</evidence>
<keyword evidence="5 6" id="KW-0539">Nucleus</keyword>
<feature type="region of interest" description="Disordered" evidence="7">
    <location>
        <begin position="644"/>
        <end position="684"/>
    </location>
</feature>
<dbReference type="InterPro" id="IPR027075">
    <property type="entry name" value="CPSF2"/>
</dbReference>
<evidence type="ECO:0000256" key="3">
    <source>
        <dbReference type="ARBA" id="ARBA00022664"/>
    </source>
</evidence>
<organism evidence="9 10">
    <name type="scientific">Strongylocentrotus purpuratus</name>
    <name type="common">Purple sea urchin</name>
    <dbReference type="NCBI Taxonomy" id="7668"/>
    <lineage>
        <taxon>Eukaryota</taxon>
        <taxon>Metazoa</taxon>
        <taxon>Echinodermata</taxon>
        <taxon>Eleutherozoa</taxon>
        <taxon>Echinozoa</taxon>
        <taxon>Echinoidea</taxon>
        <taxon>Euechinoidea</taxon>
        <taxon>Echinacea</taxon>
        <taxon>Camarodonta</taxon>
        <taxon>Echinidea</taxon>
        <taxon>Strongylocentrotidae</taxon>
        <taxon>Strongylocentrotus</taxon>
    </lineage>
</organism>
<evidence type="ECO:0000256" key="7">
    <source>
        <dbReference type="SAM" id="MobiDB-lite"/>
    </source>
</evidence>
<dbReference type="CDD" id="cd16293">
    <property type="entry name" value="CPSF2-like_MBL-fold"/>
    <property type="match status" value="1"/>
</dbReference>
<dbReference type="RefSeq" id="XP_030854971.1">
    <property type="nucleotide sequence ID" value="XM_030999111.1"/>
</dbReference>
<evidence type="ECO:0000256" key="5">
    <source>
        <dbReference type="ARBA" id="ARBA00023242"/>
    </source>
</evidence>
<dbReference type="AlphaFoldDB" id="A0A7M7PPM3"/>
<dbReference type="SUPFAM" id="SSF56281">
    <property type="entry name" value="Metallo-hydrolase/oxidoreductase"/>
    <property type="match status" value="1"/>
</dbReference>
<dbReference type="EnsemblMetazoa" id="XM_030999296">
    <property type="protein sequence ID" value="XP_030855156"/>
    <property type="gene ID" value="LOC582050"/>
</dbReference>
<dbReference type="Proteomes" id="UP000007110">
    <property type="component" value="Unassembled WGS sequence"/>
</dbReference>
<name>A0A7M7PPM3_STRPU</name>
<evidence type="ECO:0000313" key="10">
    <source>
        <dbReference type="Proteomes" id="UP000007110"/>
    </source>
</evidence>
<evidence type="ECO:0000259" key="8">
    <source>
        <dbReference type="SMART" id="SM01027"/>
    </source>
</evidence>
<proteinExistence type="inferred from homology"/>
<comment type="subcellular location">
    <subcellularLocation>
        <location evidence="1 6">Nucleus</location>
    </subcellularLocation>
</comment>
<dbReference type="RefSeq" id="XP_030855156.1">
    <property type="nucleotide sequence ID" value="XM_030999296.1"/>
</dbReference>
<dbReference type="GeneID" id="115919076"/>
<feature type="region of interest" description="Disordered" evidence="7">
    <location>
        <begin position="401"/>
        <end position="437"/>
    </location>
</feature>
<comment type="similarity">
    <text evidence="2 6">Belongs to the metallo-beta-lactamase superfamily. RNA-metabolizing metallo-beta-lactamase-like family. CPSF2/YSH1 subfamily.</text>
</comment>
<dbReference type="GO" id="GO:0005847">
    <property type="term" value="C:mRNA cleavage and polyadenylation specificity factor complex"/>
    <property type="evidence" value="ECO:0000318"/>
    <property type="project" value="GO_Central"/>
</dbReference>
<dbReference type="Pfam" id="PF10996">
    <property type="entry name" value="Beta-Casp"/>
    <property type="match status" value="1"/>
</dbReference>
<dbReference type="Pfam" id="PF07521">
    <property type="entry name" value="RMMBL"/>
    <property type="match status" value="1"/>
</dbReference>
<feature type="compositionally biased region" description="Acidic residues" evidence="7">
    <location>
        <begin position="419"/>
        <end position="431"/>
    </location>
</feature>
<dbReference type="KEGG" id="spu:582050"/>
<dbReference type="GO" id="GO:0006398">
    <property type="term" value="P:mRNA 3'-end processing by stem-loop binding and cleavage"/>
    <property type="evidence" value="ECO:0000318"/>
    <property type="project" value="GO_Central"/>
</dbReference>
<dbReference type="PANTHER" id="PTHR45922">
    <property type="entry name" value="CLEAVAGE AND POLYADENYLATION SPECIFICITY FACTOR SUBUNIT 2"/>
    <property type="match status" value="1"/>
</dbReference>
<evidence type="ECO:0000256" key="2">
    <source>
        <dbReference type="ARBA" id="ARBA00010624"/>
    </source>
</evidence>
<feature type="compositionally biased region" description="Basic and acidic residues" evidence="7">
    <location>
        <begin position="401"/>
        <end position="418"/>
    </location>
</feature>
<feature type="compositionally biased region" description="Basic and acidic residues" evidence="7">
    <location>
        <begin position="656"/>
        <end position="667"/>
    </location>
</feature>
<dbReference type="OMA" id="QSRHNME"/>
<reference evidence="9" key="2">
    <citation type="submission" date="2021-01" db="UniProtKB">
        <authorList>
            <consortium name="EnsemblMetazoa"/>
        </authorList>
    </citation>
    <scope>IDENTIFICATION</scope>
</reference>
<dbReference type="InterPro" id="IPR022712">
    <property type="entry name" value="Beta_Casp"/>
</dbReference>
<dbReference type="PANTHER" id="PTHR45922:SF1">
    <property type="entry name" value="CLEAVAGE AND POLYADENYLATION SPECIFICITY FACTOR SUBUNIT 2"/>
    <property type="match status" value="1"/>
</dbReference>
<dbReference type="InterPro" id="IPR011108">
    <property type="entry name" value="RMMBL"/>
</dbReference>
<evidence type="ECO:0000313" key="9">
    <source>
        <dbReference type="EnsemblMetazoa" id="XP_030854971"/>
    </source>
</evidence>
<dbReference type="Pfam" id="PF13299">
    <property type="entry name" value="CPSF100_C"/>
    <property type="match status" value="1"/>
</dbReference>
<dbReference type="GeneID" id="582050"/>
<dbReference type="InterPro" id="IPR001279">
    <property type="entry name" value="Metallo-B-lactamas"/>
</dbReference>
<keyword evidence="10" id="KW-1185">Reference proteome</keyword>
<dbReference type="KEGG" id="spu:115919076"/>
<reference evidence="10" key="1">
    <citation type="submission" date="2015-02" db="EMBL/GenBank/DDBJ databases">
        <title>Genome sequencing for Strongylocentrotus purpuratus.</title>
        <authorList>
            <person name="Murali S."/>
            <person name="Liu Y."/>
            <person name="Vee V."/>
            <person name="English A."/>
            <person name="Wang M."/>
            <person name="Skinner E."/>
            <person name="Han Y."/>
            <person name="Muzny D.M."/>
            <person name="Worley K.C."/>
            <person name="Gibbs R.A."/>
        </authorList>
    </citation>
    <scope>NUCLEOTIDE SEQUENCE</scope>
</reference>
<dbReference type="InterPro" id="IPR025069">
    <property type="entry name" value="Cpsf2_C"/>
</dbReference>
<dbReference type="Gene3D" id="3.60.15.10">
    <property type="entry name" value="Ribonuclease Z/Hydroxyacylglutathione hydrolase-like"/>
    <property type="match status" value="1"/>
</dbReference>
<dbReference type="InterPro" id="IPR036866">
    <property type="entry name" value="RibonucZ/Hydroxyglut_hydro"/>
</dbReference>
<keyword evidence="3 6" id="KW-0507">mRNA processing</keyword>
<dbReference type="FunCoup" id="A0A7M7PPM3">
    <property type="interactions" value="2121"/>
</dbReference>
<dbReference type="SMART" id="SM01027">
    <property type="entry name" value="Beta-Casp"/>
    <property type="match status" value="1"/>
</dbReference>
<dbReference type="InParanoid" id="A0A7M7PPM3"/>
<evidence type="ECO:0000256" key="6">
    <source>
        <dbReference type="RuleBase" id="RU365006"/>
    </source>
</evidence>
<dbReference type="Pfam" id="PF16661">
    <property type="entry name" value="Lactamase_B_6"/>
    <property type="match status" value="1"/>
</dbReference>
<dbReference type="OrthoDB" id="64353at2759"/>
<sequence>MTSIIKLTPFSGVLDESPPCYMLQVDEFRFLLDCGWDEHFTMENIEGLKKHIHQVDAVLLSYPDNLHLGALPYLVGKCNLTCPIYATVPVYKMGQMFMYDLYQSKHNYEEFDLFNLDDVDAAFDRIIQLKYSQSVTLKGKGHGLTITPLSGGHMIGGTIWKIVKDGEEEIIYAVDYNHKKERHLNGAVLETISRPSLLITDCFNATYVQARRRARDEKLMDIILNTMRNEGNVLISVDTAGRVVELSLLLDQLWRNQDSGLGNYNLAMLNNVSYNVVEFAKSQVEWMSDKVMRAFEDRRNNPFQFKHLKLCHNLKELAKVPDPKVVLASVPDLECGYSRELFIQWSGDAKNSVILTNRTSHGTLARRLIETPNPNQLKLRVSKRVKLEKEELDEYRIHEKEKERQRKVDEAAQRRLEGDSSDESEEEMEVDDMGRSRTKHDLMMNTDTGKKGTSFFKTVKKSYPMFPFHEERLRWDDYGEVIKPEDYMIKETVQTEEEKEVKEEENADFEDAAEGDIPTKCIASQIIVDVKCSITFIDFEGRSDGESMKKLITQVKPRQLVLVRGQMNATQHLAEYCHLQLAGVKVFIPRMNEICDATMESHIYQVKLKDSLVSSLLFSKTRDTELSWIDGCLDLQSAGDKLAGKAIKGSDSSPNGDEKSFGDEKKKTPGLGLGNESEDSSDDEDDIIPVLDAVQTNEVTPHRQVYVNPPRFLDFKQVLAKNGIRAEFTGGVLVCNNTVAIKRNEKGHLTLEGAVCDDYYTVRELLYEQYAIV</sequence>